<evidence type="ECO:0000313" key="1">
    <source>
        <dbReference type="EMBL" id="KAF7360319.1"/>
    </source>
</evidence>
<sequence length="392" mass="43446">MLRSRAVRHILRRPCAYDSYRQSLRRFSTEHPLGLPPNSPPPRSTLWIATACFGTLGAAALAYAGWDAYNNWRNLYPLEVRVDLKAGIGAKNKGDSESSAYYKRKAWDTAITLPLEVFKTEPYLKITGIAVDLAGDLEEDGKTQEAFALYSDALNLIRNGSPEQVLSGRERLRAVSLAVKLGQLAEPCGLPVDEEEKILVFAVEEMLKLLKDAQGDKSQPLDFFHLKLPSWMTKTDVGVPLQELGDFYGRAGKLEYAIPLYIQGISLLVPEDGVKLLPEDMCQAAHLMNNIVELTVRGTPTAERQLYAETWAHKALSLLQAARKDTKEPIPICELALCAALFNAGMLRELSGDEKRARSFFMASFQQSKSYGVEQGVAAAKDAIERLNAKQT</sequence>
<dbReference type="PANTHER" id="PTHR28142:SF1">
    <property type="entry name" value="MITOCHONDRIAL INNER MEMBRANE I-AAA PROTEASE SUPERCOMPLEX SUBUNIT MGR3-RELATED"/>
    <property type="match status" value="1"/>
</dbReference>
<organism evidence="1 2">
    <name type="scientific">Mycena venus</name>
    <dbReference type="NCBI Taxonomy" id="2733690"/>
    <lineage>
        <taxon>Eukaryota</taxon>
        <taxon>Fungi</taxon>
        <taxon>Dikarya</taxon>
        <taxon>Basidiomycota</taxon>
        <taxon>Agaricomycotina</taxon>
        <taxon>Agaricomycetes</taxon>
        <taxon>Agaricomycetidae</taxon>
        <taxon>Agaricales</taxon>
        <taxon>Marasmiineae</taxon>
        <taxon>Mycenaceae</taxon>
        <taxon>Mycena</taxon>
    </lineage>
</organism>
<proteinExistence type="predicted"/>
<comment type="caution">
    <text evidence="1">The sequence shown here is derived from an EMBL/GenBank/DDBJ whole genome shotgun (WGS) entry which is preliminary data.</text>
</comment>
<protein>
    <submittedName>
        <fullName evidence="1">Uncharacterized protein</fullName>
    </submittedName>
</protein>
<evidence type="ECO:0000313" key="2">
    <source>
        <dbReference type="Proteomes" id="UP000620124"/>
    </source>
</evidence>
<name>A0A8H6YL73_9AGAR</name>
<gene>
    <name evidence="1" type="ORF">MVEN_00761400</name>
</gene>
<dbReference type="AlphaFoldDB" id="A0A8H6YL73"/>
<dbReference type="EMBL" id="JACAZI010000005">
    <property type="protein sequence ID" value="KAF7360319.1"/>
    <property type="molecule type" value="Genomic_DNA"/>
</dbReference>
<reference evidence="1" key="1">
    <citation type="submission" date="2020-05" db="EMBL/GenBank/DDBJ databases">
        <title>Mycena genomes resolve the evolution of fungal bioluminescence.</title>
        <authorList>
            <person name="Tsai I.J."/>
        </authorList>
    </citation>
    <scope>NUCLEOTIDE SEQUENCE</scope>
    <source>
        <strain evidence="1">CCC161011</strain>
    </source>
</reference>
<dbReference type="InterPro" id="IPR040201">
    <property type="entry name" value="Mrg3-like"/>
</dbReference>
<keyword evidence="2" id="KW-1185">Reference proteome</keyword>
<dbReference type="Proteomes" id="UP000620124">
    <property type="component" value="Unassembled WGS sequence"/>
</dbReference>
<dbReference type="PANTHER" id="PTHR28142">
    <property type="entry name" value="MITOCHONDRIAL INNER MEMBRANE I-AAA PROTEASE SUPERCOMPLEX SUBUNIT MGR3-RELATED"/>
    <property type="match status" value="1"/>
</dbReference>
<dbReference type="OrthoDB" id="10050400at2759"/>
<accession>A0A8H6YL73</accession>